<accession>A0ABP7ZZE4</accession>
<proteinExistence type="predicted"/>
<dbReference type="RefSeq" id="WP_344753314.1">
    <property type="nucleotide sequence ID" value="NZ_BAABBW010000002.1"/>
</dbReference>
<keyword evidence="2" id="KW-1185">Reference proteome</keyword>
<protein>
    <recommendedName>
        <fullName evidence="3">Asp23/Gls24 family envelope stress response protein</fullName>
    </recommendedName>
</protein>
<evidence type="ECO:0008006" key="3">
    <source>
        <dbReference type="Google" id="ProtNLM"/>
    </source>
</evidence>
<evidence type="ECO:0000313" key="1">
    <source>
        <dbReference type="EMBL" id="GAA4173920.1"/>
    </source>
</evidence>
<evidence type="ECO:0000313" key="2">
    <source>
        <dbReference type="Proteomes" id="UP001501079"/>
    </source>
</evidence>
<sequence>MTAVTTLSDRLTAVVLAAPDVHTLYPPKTALHALGAKLIAGEDEHRERAPKVTVSETRHGTTIKVSVGLTGEHPATSVCRNLHDIIATELAAAGATLPLNIAVRIATISTQH</sequence>
<dbReference type="EMBL" id="BAABBW010000002">
    <property type="protein sequence ID" value="GAA4173920.1"/>
    <property type="molecule type" value="Genomic_DNA"/>
</dbReference>
<dbReference type="Proteomes" id="UP001501079">
    <property type="component" value="Unassembled WGS sequence"/>
</dbReference>
<organism evidence="1 2">
    <name type="scientific">Gryllotalpicola koreensis</name>
    <dbReference type="NCBI Taxonomy" id="993086"/>
    <lineage>
        <taxon>Bacteria</taxon>
        <taxon>Bacillati</taxon>
        <taxon>Actinomycetota</taxon>
        <taxon>Actinomycetes</taxon>
        <taxon>Micrococcales</taxon>
        <taxon>Microbacteriaceae</taxon>
        <taxon>Gryllotalpicola</taxon>
    </lineage>
</organism>
<gene>
    <name evidence="1" type="ORF">GCM10022287_17050</name>
</gene>
<reference evidence="2" key="1">
    <citation type="journal article" date="2019" name="Int. J. Syst. Evol. Microbiol.">
        <title>The Global Catalogue of Microorganisms (GCM) 10K type strain sequencing project: providing services to taxonomists for standard genome sequencing and annotation.</title>
        <authorList>
            <consortium name="The Broad Institute Genomics Platform"/>
            <consortium name="The Broad Institute Genome Sequencing Center for Infectious Disease"/>
            <person name="Wu L."/>
            <person name="Ma J."/>
        </authorList>
    </citation>
    <scope>NUCLEOTIDE SEQUENCE [LARGE SCALE GENOMIC DNA]</scope>
    <source>
        <strain evidence="2">JCM 17591</strain>
    </source>
</reference>
<comment type="caution">
    <text evidence="1">The sequence shown here is derived from an EMBL/GenBank/DDBJ whole genome shotgun (WGS) entry which is preliminary data.</text>
</comment>
<name>A0ABP7ZZE4_9MICO</name>